<evidence type="ECO:0000313" key="7">
    <source>
        <dbReference type="EMBL" id="KAJ1612723.1"/>
    </source>
</evidence>
<feature type="coiled-coil region" evidence="4">
    <location>
        <begin position="362"/>
        <end position="421"/>
    </location>
</feature>
<dbReference type="Gene3D" id="3.40.50.300">
    <property type="entry name" value="P-loop containing nucleotide triphosphate hydrolases"/>
    <property type="match status" value="2"/>
</dbReference>
<evidence type="ECO:0000259" key="6">
    <source>
        <dbReference type="Pfam" id="PF02463"/>
    </source>
</evidence>
<dbReference type="SUPFAM" id="SSF52540">
    <property type="entry name" value="P-loop containing nucleoside triphosphate hydrolases"/>
    <property type="match status" value="1"/>
</dbReference>
<dbReference type="PANTHER" id="PTHR45916">
    <property type="entry name" value="STRUCTURAL MAINTENANCE OF CHROMOSOMES PROTEIN 5"/>
    <property type="match status" value="1"/>
</dbReference>
<dbReference type="GO" id="GO:0003697">
    <property type="term" value="F:single-stranded DNA binding"/>
    <property type="evidence" value="ECO:0007669"/>
    <property type="project" value="TreeGrafter"/>
</dbReference>
<accession>A0A9D5DPB6</accession>
<evidence type="ECO:0000256" key="2">
    <source>
        <dbReference type="ARBA" id="ARBA00018687"/>
    </source>
</evidence>
<protein>
    <recommendedName>
        <fullName evidence="2">Structural maintenance of chromosomes protein 5</fullName>
    </recommendedName>
</protein>
<keyword evidence="3 4" id="KW-0175">Coiled coil</keyword>
<feature type="coiled-coil region" evidence="4">
    <location>
        <begin position="760"/>
        <end position="787"/>
    </location>
</feature>
<evidence type="ECO:0000256" key="1">
    <source>
        <dbReference type="ARBA" id="ARBA00010171"/>
    </source>
</evidence>
<reference evidence="7" key="1">
    <citation type="submission" date="2022-10" db="EMBL/GenBank/DDBJ databases">
        <title>Adaptive evolution leads to modifications in subtelomeric GC content in a zoonotic Cryptosporidium species.</title>
        <authorList>
            <person name="Li J."/>
            <person name="Feng Y."/>
            <person name="Xiao L."/>
        </authorList>
    </citation>
    <scope>NUCLEOTIDE SEQUENCE</scope>
    <source>
        <strain evidence="7">33844</strain>
    </source>
</reference>
<organism evidence="7">
    <name type="scientific">Cryptosporidium canis</name>
    <dbReference type="NCBI Taxonomy" id="195482"/>
    <lineage>
        <taxon>Eukaryota</taxon>
        <taxon>Sar</taxon>
        <taxon>Alveolata</taxon>
        <taxon>Apicomplexa</taxon>
        <taxon>Conoidasida</taxon>
        <taxon>Coccidia</taxon>
        <taxon>Eucoccidiorida</taxon>
        <taxon>Eimeriorina</taxon>
        <taxon>Cryptosporidiidae</taxon>
        <taxon>Cryptosporidium</taxon>
    </lineage>
</organism>
<dbReference type="Proteomes" id="UP001067231">
    <property type="component" value="Unassembled WGS sequence"/>
</dbReference>
<dbReference type="GO" id="GO:0000724">
    <property type="term" value="P:double-strand break repair via homologous recombination"/>
    <property type="evidence" value="ECO:0007669"/>
    <property type="project" value="TreeGrafter"/>
</dbReference>
<comment type="caution">
    <text evidence="7">The sequence shown here is derived from an EMBL/GenBank/DDBJ whole genome shotgun (WGS) entry which is preliminary data.</text>
</comment>
<dbReference type="Pfam" id="PF02463">
    <property type="entry name" value="SMC_N"/>
    <property type="match status" value="1"/>
</dbReference>
<evidence type="ECO:0000256" key="3">
    <source>
        <dbReference type="ARBA" id="ARBA00023054"/>
    </source>
</evidence>
<dbReference type="InterPro" id="IPR003395">
    <property type="entry name" value="RecF/RecN/SMC_N"/>
</dbReference>
<evidence type="ECO:0000256" key="5">
    <source>
        <dbReference type="SAM" id="MobiDB-lite"/>
    </source>
</evidence>
<dbReference type="GO" id="GO:0005634">
    <property type="term" value="C:nucleus"/>
    <property type="evidence" value="ECO:0007669"/>
    <property type="project" value="TreeGrafter"/>
</dbReference>
<dbReference type="GO" id="GO:0030915">
    <property type="term" value="C:Smc5-Smc6 complex"/>
    <property type="evidence" value="ECO:0007669"/>
    <property type="project" value="TreeGrafter"/>
</dbReference>
<sequence>MVLANKRGRIRKCSRDDGCGDIDEGGALNSQELGQADHGTLVSIELENWMNIKGPTTYSFNGGINVITGLNGSGKSSVACGIAVSMGYDTHILARGHHLSSYIRNGSTSCRLVIIIKNRRDIENGYVSKIERVITMQKFNKTGQQPEIRSSWKLNGKKCLERDISALRRSLNIQLDNMVAFLAQQRVSQFASQSPQEIFIDTLRIISNGSLRSKSSANEGVEINIGQLESEFDEGNLLDVYYKFLDIFKDSKECRLKLNDNEMRLSQLSNEISKSKQNEIKYIQYLLNKMGIYLVHFYQSLNEIVKDRLDLSKLDELKRKVVRDLNGARKEIRVMESEFSKVSTELELAKNKSCDFLNKIKLEKLGRKYKSIEHNLDELVNKLKENYRDPVILQERYRAKMRGIESKIADTENKIKYYKDQLESEWKPKLLSCKLYQEQQPQMFDMVTAEGKKMILGESVCEISSKTIVIQRSIKEFEFNMSNLIERKSMAQYCNYESKRERFLREKYLRKVNRVALSNNKRDNILGYFQKINEYSSLEEYLPKNKVIGPIGSCISLKDVKFQQLVETFLQQFHYYFVSEREDVKLLTERYHLNVLTLSNSKTPVYPKIDDELKSIGITGFLHEHLEFESEDMKNILYQISSQFFTCVIIDNPAVEEIQEDQILYKLSDWLKRKYDQPGNKVSNNVHLFVSSQGGEGYSSKSGMLFKLVTSIYNPNSKTISMVSLGEKMNTILLKSELEKEEIPQMDGTDQRKTHIDTEIEQLELKIKDSSKNLEELKEQYNGEIKLLNIISECIRSVPPLYDKISKLEEHLVKLQNDLKENTPNENEIKLKNRSIIRSVFAGDESSGSLELSLSGTCIINELTKARKLLEGIPMSDYLENKELTKKVLELTTRHLSIQKEISKKNDEVRHFELRINLYNEDYDRINSNLELKRKSSIDSYLQYYSTYCQYHKRLKFRESSRGCNNHSDQEIYEFIYNKHENVHNRDPKNRNSEPYDDKNIKDVPGVELFSFIISGKRSSSNRITTIPPYCLEMIIQVSSEFGLLRCEGSQFEKVLANTLRSSSNTRSNSSSESQNEQETEETNLTLFEVLLDNEEYKSKYNDLFNSISKLEARTHNTNLERMADLEQEFEILTREGQSLTNKMNIYENYIGKHYKKWLERLEMIESVSSYCFGVFMRFVSGRNNGKIIIPFINNFQVFMNTAMGLTDKEIFNYFVDNFENDSRLNIMVRFNPDEDLRLFSSNSISGGEQSLCTILFILSLQGLSRESSVKLFDEINQGLDNSREVKLMELLDILTNKEKTRELLKSESEENRMGEVANYRNCQIIIITPHIFPGVIFENFSVHFVLNGPGFMVN</sequence>
<feature type="coiled-coil region" evidence="4">
    <location>
        <begin position="1094"/>
        <end position="1143"/>
    </location>
</feature>
<feature type="domain" description="RecF/RecN/SMC N-terminal" evidence="6">
    <location>
        <begin position="41"/>
        <end position="1296"/>
    </location>
</feature>
<comment type="similarity">
    <text evidence="1">Belongs to the SMC family. SMC5 subfamily.</text>
</comment>
<gene>
    <name evidence="7" type="ORF">OJ253_447</name>
</gene>
<proteinExistence type="inferred from homology"/>
<evidence type="ECO:0000256" key="4">
    <source>
        <dbReference type="SAM" id="Coils"/>
    </source>
</evidence>
<dbReference type="EMBL" id="JAPCXC010000005">
    <property type="protein sequence ID" value="KAJ1612723.1"/>
    <property type="molecule type" value="Genomic_DNA"/>
</dbReference>
<dbReference type="OrthoDB" id="10254973at2759"/>
<dbReference type="PANTHER" id="PTHR45916:SF1">
    <property type="entry name" value="STRUCTURAL MAINTENANCE OF CHROMOSOMES PROTEIN 5"/>
    <property type="match status" value="1"/>
</dbReference>
<feature type="region of interest" description="Disordered" evidence="5">
    <location>
        <begin position="1060"/>
        <end position="1082"/>
    </location>
</feature>
<dbReference type="InterPro" id="IPR027417">
    <property type="entry name" value="P-loop_NTPase"/>
</dbReference>
<feature type="compositionally biased region" description="Low complexity" evidence="5">
    <location>
        <begin position="1060"/>
        <end position="1075"/>
    </location>
</feature>
<name>A0A9D5DPB6_9CRYT</name>